<keyword evidence="1" id="KW-0472">Membrane</keyword>
<sequence length="685" mass="78423">MRPFMISAEEKRNYRIWIWFFLAFILLYVVIEFMFNAMLLNVSSGFTVDDEKFHQVELFGRVLASVGCTITLFGVFSAKIRGLDAFTIKGAMLTFFLALVTIGPIFYFATETLIEQGLVKQSNAEDRYIAVTMDYAKRLHASGFTRKFPYREEMMVDPHHPEAMTYLASFPLVGSMHEGLRNQNLNSGPFEAKGAKQGLIYYTSIHAMSAMDETYASYLQYEPQLRATYDDYLKASRKATYNSRGISDAEFNKIWIPARNELRDSWIKLGPSIKRERDSVVSHIRRNVSGSLYNYYTNARQQKYSLTLHRIESPAFLKKLKRSEIFGHKLVERPNGEVNRIEVSGNPNPFAIYCGGTGRIGRSCNPSREQLFDFIWDWRNYDLYYTKKTAGYPVTISTYEDFLTHKKTGRAMREKIESTSGIRLDRSFDTTFGGSSIMARRYIDDAIKKKSLYAWRQEFSKVAGTSVSALDTLVPNMSFSDFIQVKGIADNIREITGGFYSSKLEIDMDVNTFYRKVMADVAQTQFDILYARYSRKPQDYVNTPQGIEDGLSAYRMAIIPPIALMMSMFFSLVALLKLPLLINELIYCYSKGKHDYRSVASWILVLGIATVILVPFILFPLDDMPVNLRLDIMALDEKSSVLALIQHWLYVVEPVLYGVGQGMLEMTGLNNLEIVHHAMYPDIAK</sequence>
<feature type="transmembrane region" description="Helical" evidence="1">
    <location>
        <begin position="16"/>
        <end position="38"/>
    </location>
</feature>
<protein>
    <submittedName>
        <fullName evidence="2">Uncharacterized protein</fullName>
    </submittedName>
</protein>
<gene>
    <name evidence="2" type="ORF">DU506_00350</name>
</gene>
<reference evidence="2 3" key="1">
    <citation type="submission" date="2018-07" db="EMBL/GenBank/DDBJ databases">
        <title>Halomonas rutogse sp. nov., isolated from Lake TangqianCo on Tibetan Plateau.</title>
        <authorList>
            <person name="Lu H."/>
            <person name="Xing P."/>
            <person name="Wu Q."/>
        </authorList>
    </citation>
    <scope>NUCLEOTIDE SEQUENCE [LARGE SCALE GENOMIC DNA]</scope>
    <source>
        <strain evidence="2 3">TQ8S</strain>
    </source>
</reference>
<name>A0A368U966_9GAMM</name>
<dbReference type="OrthoDB" id="6372127at2"/>
<keyword evidence="1" id="KW-0812">Transmembrane</keyword>
<evidence type="ECO:0000313" key="2">
    <source>
        <dbReference type="EMBL" id="RCV93640.1"/>
    </source>
</evidence>
<accession>A0A368U966</accession>
<comment type="caution">
    <text evidence="2">The sequence shown here is derived from an EMBL/GenBank/DDBJ whole genome shotgun (WGS) entry which is preliminary data.</text>
</comment>
<feature type="transmembrane region" description="Helical" evidence="1">
    <location>
        <begin position="599"/>
        <end position="621"/>
    </location>
</feature>
<dbReference type="Proteomes" id="UP000253204">
    <property type="component" value="Unassembled WGS sequence"/>
</dbReference>
<dbReference type="AlphaFoldDB" id="A0A368U966"/>
<keyword evidence="1" id="KW-1133">Transmembrane helix</keyword>
<organism evidence="2 3">
    <name type="scientific">Vreelandella rituensis</name>
    <dbReference type="NCBI Taxonomy" id="2282306"/>
    <lineage>
        <taxon>Bacteria</taxon>
        <taxon>Pseudomonadati</taxon>
        <taxon>Pseudomonadota</taxon>
        <taxon>Gammaproteobacteria</taxon>
        <taxon>Oceanospirillales</taxon>
        <taxon>Halomonadaceae</taxon>
        <taxon>Vreelandella</taxon>
    </lineage>
</organism>
<keyword evidence="3" id="KW-1185">Reference proteome</keyword>
<proteinExistence type="predicted"/>
<dbReference type="RefSeq" id="WP_114484968.1">
    <property type="nucleotide sequence ID" value="NZ_CBCSHM010000005.1"/>
</dbReference>
<feature type="transmembrane region" description="Helical" evidence="1">
    <location>
        <begin position="58"/>
        <end position="78"/>
    </location>
</feature>
<evidence type="ECO:0000313" key="3">
    <source>
        <dbReference type="Proteomes" id="UP000253204"/>
    </source>
</evidence>
<feature type="transmembrane region" description="Helical" evidence="1">
    <location>
        <begin position="90"/>
        <end position="109"/>
    </location>
</feature>
<evidence type="ECO:0000256" key="1">
    <source>
        <dbReference type="SAM" id="Phobius"/>
    </source>
</evidence>
<dbReference type="EMBL" id="QPIJ01000001">
    <property type="protein sequence ID" value="RCV93640.1"/>
    <property type="molecule type" value="Genomic_DNA"/>
</dbReference>
<feature type="transmembrane region" description="Helical" evidence="1">
    <location>
        <begin position="558"/>
        <end position="578"/>
    </location>
</feature>